<comment type="caution">
    <text evidence="2">The sequence shown here is derived from an EMBL/GenBank/DDBJ whole genome shotgun (WGS) entry which is preliminary data.</text>
</comment>
<evidence type="ECO:0000256" key="1">
    <source>
        <dbReference type="SAM" id="MobiDB-lite"/>
    </source>
</evidence>
<feature type="region of interest" description="Disordered" evidence="1">
    <location>
        <begin position="1"/>
        <end position="33"/>
    </location>
</feature>
<organism evidence="2 3">
    <name type="scientific">Apatococcus fuscideae</name>
    <dbReference type="NCBI Taxonomy" id="2026836"/>
    <lineage>
        <taxon>Eukaryota</taxon>
        <taxon>Viridiplantae</taxon>
        <taxon>Chlorophyta</taxon>
        <taxon>core chlorophytes</taxon>
        <taxon>Trebouxiophyceae</taxon>
        <taxon>Chlorellales</taxon>
        <taxon>Chlorellaceae</taxon>
        <taxon>Apatococcus</taxon>
    </lineage>
</organism>
<feature type="region of interest" description="Disordered" evidence="1">
    <location>
        <begin position="249"/>
        <end position="285"/>
    </location>
</feature>
<name>A0AAW1SXZ3_9CHLO</name>
<proteinExistence type="predicted"/>
<dbReference type="EMBL" id="JALJOV010000627">
    <property type="protein sequence ID" value="KAK9862294.1"/>
    <property type="molecule type" value="Genomic_DNA"/>
</dbReference>
<feature type="compositionally biased region" description="Polar residues" evidence="1">
    <location>
        <begin position="255"/>
        <end position="269"/>
    </location>
</feature>
<dbReference type="AlphaFoldDB" id="A0AAW1SXZ3"/>
<reference evidence="2 3" key="1">
    <citation type="journal article" date="2024" name="Nat. Commun.">
        <title>Phylogenomics reveals the evolutionary origins of lichenization in chlorophyte algae.</title>
        <authorList>
            <person name="Puginier C."/>
            <person name="Libourel C."/>
            <person name="Otte J."/>
            <person name="Skaloud P."/>
            <person name="Haon M."/>
            <person name="Grisel S."/>
            <person name="Petersen M."/>
            <person name="Berrin J.G."/>
            <person name="Delaux P.M."/>
            <person name="Dal Grande F."/>
            <person name="Keller J."/>
        </authorList>
    </citation>
    <scope>NUCLEOTIDE SEQUENCE [LARGE SCALE GENOMIC DNA]</scope>
    <source>
        <strain evidence="2 3">SAG 2523</strain>
    </source>
</reference>
<sequence>MEQLTTLQAAQSITNRQGSQSRVSFQPPTSPTDEGVDTVWIYGSDTFRRIVPGCRILFYSSHGGWQIGLVWQVKPDRHADPRRKRPLTWRVLADKIPQTGMPDVHQLNTGKVHWRLLQPPDATALDFFGITSFEDIIDGKYENILLESSLGIGSREQGRSTIPPIYTETVQEEIHQVRDLQYLLALPGCLPPHKRGELGATYAELVQAIQGDYPAQPQSMQLASPAMAGRDFASASLAQRRQVPQILGTRPGGLTYQSASGSGRQSVQSDELELPAGRDQRRSAQIGSQRELFAKSIEELNSTFKSRVDELYFSDARDQFWDAIIVEYAASSAALKEQYSEIAEAFL</sequence>
<evidence type="ECO:0000313" key="2">
    <source>
        <dbReference type="EMBL" id="KAK9862294.1"/>
    </source>
</evidence>
<evidence type="ECO:0000313" key="3">
    <source>
        <dbReference type="Proteomes" id="UP001485043"/>
    </source>
</evidence>
<protein>
    <submittedName>
        <fullName evidence="2">Uncharacterized protein</fullName>
    </submittedName>
</protein>
<dbReference type="Proteomes" id="UP001485043">
    <property type="component" value="Unassembled WGS sequence"/>
</dbReference>
<accession>A0AAW1SXZ3</accession>
<feature type="compositionally biased region" description="Polar residues" evidence="1">
    <location>
        <begin position="1"/>
        <end position="27"/>
    </location>
</feature>
<keyword evidence="3" id="KW-1185">Reference proteome</keyword>
<gene>
    <name evidence="2" type="ORF">WJX84_004113</name>
</gene>